<accession>A0A2R5G7G5</accession>
<dbReference type="InterPro" id="IPR003131">
    <property type="entry name" value="T1-type_BTB"/>
</dbReference>
<name>A0A2R5G7G5_9STRA</name>
<dbReference type="Gene3D" id="3.30.710.10">
    <property type="entry name" value="Potassium Channel Kv1.1, Chain A"/>
    <property type="match status" value="1"/>
</dbReference>
<dbReference type="GO" id="GO:0051260">
    <property type="term" value="P:protein homooligomerization"/>
    <property type="evidence" value="ECO:0007669"/>
    <property type="project" value="InterPro"/>
</dbReference>
<organism evidence="3 4">
    <name type="scientific">Hondaea fermentalgiana</name>
    <dbReference type="NCBI Taxonomy" id="2315210"/>
    <lineage>
        <taxon>Eukaryota</taxon>
        <taxon>Sar</taxon>
        <taxon>Stramenopiles</taxon>
        <taxon>Bigyra</taxon>
        <taxon>Labyrinthulomycetes</taxon>
        <taxon>Thraustochytrida</taxon>
        <taxon>Thraustochytriidae</taxon>
        <taxon>Hondaea</taxon>
    </lineage>
</organism>
<keyword evidence="4" id="KW-1185">Reference proteome</keyword>
<reference evidence="3 4" key="1">
    <citation type="submission" date="2017-12" db="EMBL/GenBank/DDBJ databases">
        <title>Sequencing, de novo assembly and annotation of complete genome of a new Thraustochytrid species, strain FCC1311.</title>
        <authorList>
            <person name="Sedici K."/>
            <person name="Godart F."/>
            <person name="Aiese Cigliano R."/>
            <person name="Sanseverino W."/>
            <person name="Barakat M."/>
            <person name="Ortet P."/>
            <person name="Marechal E."/>
            <person name="Cagnac O."/>
            <person name="Amato A."/>
        </authorList>
    </citation>
    <scope>NUCLEOTIDE SEQUENCE [LARGE SCALE GENOMIC DNA]</scope>
</reference>
<dbReference type="CDD" id="cd18316">
    <property type="entry name" value="BTB_POZ_KCTD-like"/>
    <property type="match status" value="1"/>
</dbReference>
<evidence type="ECO:0000313" key="4">
    <source>
        <dbReference type="Proteomes" id="UP000241890"/>
    </source>
</evidence>
<dbReference type="OrthoDB" id="45512at2759"/>
<dbReference type="EMBL" id="BEYU01000001">
    <property type="protein sequence ID" value="GBG23981.1"/>
    <property type="molecule type" value="Genomic_DNA"/>
</dbReference>
<dbReference type="PANTHER" id="PTHR11145">
    <property type="entry name" value="BTB/POZ DOMAIN-CONTAINING ADAPTER FOR CUL3-MEDIATED RHOA DEGRADATION PROTEIN FAMILY MEMBER"/>
    <property type="match status" value="1"/>
</dbReference>
<proteinExistence type="predicted"/>
<dbReference type="AlphaFoldDB" id="A0A2R5G7G5"/>
<sequence>MSRTEIAMAQGPFTGLARHGPGDGVVVLDVGGKEFRTLRSTIALSPVLAEYVSRAERNQELLNEKVFVDRDPTYFGLILNHLRNQAEGLSHSQFGLNKVLSAKKADAFRSYVQLPSDPKKLRDIFMEARHFQIPELESQACGASTLAKVAAVFSGSKTNPFDLAADILHRMRNALLLFGSLTTAGVGVSQGGTIYTTLFSKPQIAESEENNAKSDTKSDAKPQLA</sequence>
<dbReference type="InterPro" id="IPR011333">
    <property type="entry name" value="SKP1/BTB/POZ_sf"/>
</dbReference>
<gene>
    <name evidence="3" type="ORF">FCC1311_002002</name>
</gene>
<protein>
    <recommendedName>
        <fullName evidence="2">Potassium channel tetramerisation-type BTB domain-containing protein</fullName>
    </recommendedName>
</protein>
<dbReference type="Pfam" id="PF02214">
    <property type="entry name" value="BTB_2"/>
    <property type="match status" value="1"/>
</dbReference>
<dbReference type="InParanoid" id="A0A2R5G7G5"/>
<dbReference type="InterPro" id="IPR045068">
    <property type="entry name" value="BACURD1-3"/>
</dbReference>
<evidence type="ECO:0000259" key="2">
    <source>
        <dbReference type="Pfam" id="PF02214"/>
    </source>
</evidence>
<feature type="region of interest" description="Disordered" evidence="1">
    <location>
        <begin position="205"/>
        <end position="225"/>
    </location>
</feature>
<dbReference type="PANTHER" id="PTHR11145:SF8">
    <property type="entry name" value="RE57120P"/>
    <property type="match status" value="1"/>
</dbReference>
<evidence type="ECO:0000256" key="1">
    <source>
        <dbReference type="SAM" id="MobiDB-lite"/>
    </source>
</evidence>
<dbReference type="Proteomes" id="UP000241890">
    <property type="component" value="Unassembled WGS sequence"/>
</dbReference>
<feature type="domain" description="Potassium channel tetramerisation-type BTB" evidence="2">
    <location>
        <begin position="26"/>
        <end position="85"/>
    </location>
</feature>
<evidence type="ECO:0000313" key="3">
    <source>
        <dbReference type="EMBL" id="GBG23981.1"/>
    </source>
</evidence>
<comment type="caution">
    <text evidence="3">The sequence shown here is derived from an EMBL/GenBank/DDBJ whole genome shotgun (WGS) entry which is preliminary data.</text>
</comment>
<dbReference type="SUPFAM" id="SSF54695">
    <property type="entry name" value="POZ domain"/>
    <property type="match status" value="1"/>
</dbReference>
<feature type="compositionally biased region" description="Basic and acidic residues" evidence="1">
    <location>
        <begin position="210"/>
        <end position="225"/>
    </location>
</feature>